<reference evidence="8" key="3">
    <citation type="submission" date="2025-09" db="UniProtKB">
        <authorList>
            <consortium name="Ensembl"/>
        </authorList>
    </citation>
    <scope>IDENTIFICATION</scope>
</reference>
<proteinExistence type="predicted"/>
<comment type="subcellular location">
    <subcellularLocation>
        <location evidence="1">Membrane</location>
        <topology evidence="1">Single-pass type I membrane protein</topology>
    </subcellularLocation>
</comment>
<evidence type="ECO:0000256" key="2">
    <source>
        <dbReference type="ARBA" id="ARBA00022692"/>
    </source>
</evidence>
<feature type="signal peptide" evidence="6">
    <location>
        <begin position="1"/>
        <end position="20"/>
    </location>
</feature>
<keyword evidence="4" id="KW-0325">Glycoprotein</keyword>
<dbReference type="InterPro" id="IPR007110">
    <property type="entry name" value="Ig-like_dom"/>
</dbReference>
<reference evidence="8" key="2">
    <citation type="submission" date="2025-08" db="UniProtKB">
        <authorList>
            <consortium name="Ensembl"/>
        </authorList>
    </citation>
    <scope>IDENTIFICATION</scope>
</reference>
<keyword evidence="9" id="KW-1185">Reference proteome</keyword>
<evidence type="ECO:0000256" key="3">
    <source>
        <dbReference type="ARBA" id="ARBA00022989"/>
    </source>
</evidence>
<dbReference type="AlphaFoldDB" id="A0A3P8SN00"/>
<evidence type="ECO:0000259" key="7">
    <source>
        <dbReference type="PROSITE" id="PS50835"/>
    </source>
</evidence>
<dbReference type="Proteomes" id="UP000265080">
    <property type="component" value="Chromosome 14"/>
</dbReference>
<evidence type="ECO:0000256" key="5">
    <source>
        <dbReference type="SAM" id="Phobius"/>
    </source>
</evidence>
<evidence type="ECO:0000256" key="1">
    <source>
        <dbReference type="ARBA" id="ARBA00004479"/>
    </source>
</evidence>
<dbReference type="InterPro" id="IPR013783">
    <property type="entry name" value="Ig-like_fold"/>
</dbReference>
<dbReference type="InterPro" id="IPR014745">
    <property type="entry name" value="MHC_II_a/b_N"/>
</dbReference>
<evidence type="ECO:0000256" key="4">
    <source>
        <dbReference type="ARBA" id="ARBA00023180"/>
    </source>
</evidence>
<dbReference type="GO" id="GO:0006955">
    <property type="term" value="P:immune response"/>
    <property type="evidence" value="ECO:0007669"/>
    <property type="project" value="InterPro"/>
</dbReference>
<protein>
    <recommendedName>
        <fullName evidence="7">Ig-like domain-containing protein</fullName>
    </recommendedName>
</protein>
<keyword evidence="5" id="KW-0472">Membrane</keyword>
<dbReference type="GO" id="GO:0019882">
    <property type="term" value="P:antigen processing and presentation"/>
    <property type="evidence" value="ECO:0007669"/>
    <property type="project" value="InterPro"/>
</dbReference>
<name>A0A3P8SN00_AMPPE</name>
<dbReference type="GeneTree" id="ENSGT00950000183127"/>
<dbReference type="STRING" id="161767.ENSAPEP00000013336"/>
<dbReference type="PANTHER" id="PTHR19944">
    <property type="entry name" value="MHC CLASS II-RELATED"/>
    <property type="match status" value="1"/>
</dbReference>
<dbReference type="SUPFAM" id="SSF48726">
    <property type="entry name" value="Immunoglobulin"/>
    <property type="match status" value="1"/>
</dbReference>
<dbReference type="Pfam" id="PF07654">
    <property type="entry name" value="C1-set"/>
    <property type="match status" value="1"/>
</dbReference>
<dbReference type="InterPro" id="IPR036179">
    <property type="entry name" value="Ig-like_dom_sf"/>
</dbReference>
<keyword evidence="3 5" id="KW-1133">Transmembrane helix</keyword>
<dbReference type="Gene3D" id="3.10.320.10">
    <property type="entry name" value="Class II Histocompatibility Antigen, M Beta Chain, Chain B, domain 1"/>
    <property type="match status" value="1"/>
</dbReference>
<dbReference type="PANTHER" id="PTHR19944:SF99">
    <property type="entry name" value="HLA CLASS II HISTOCOMPATIBILITY ANTIGEN, DRB1 BETA CHAIN"/>
    <property type="match status" value="1"/>
</dbReference>
<dbReference type="SUPFAM" id="SSF54452">
    <property type="entry name" value="MHC antigen-recognition domain"/>
    <property type="match status" value="1"/>
</dbReference>
<keyword evidence="2 5" id="KW-0812">Transmembrane</keyword>
<organism evidence="8 9">
    <name type="scientific">Amphiprion percula</name>
    <name type="common">Orange clownfish</name>
    <name type="synonym">Lutjanus percula</name>
    <dbReference type="NCBI Taxonomy" id="161767"/>
    <lineage>
        <taxon>Eukaryota</taxon>
        <taxon>Metazoa</taxon>
        <taxon>Chordata</taxon>
        <taxon>Craniata</taxon>
        <taxon>Vertebrata</taxon>
        <taxon>Euteleostomi</taxon>
        <taxon>Actinopterygii</taxon>
        <taxon>Neopterygii</taxon>
        <taxon>Teleostei</taxon>
        <taxon>Neoteleostei</taxon>
        <taxon>Acanthomorphata</taxon>
        <taxon>Ovalentaria</taxon>
        <taxon>Pomacentridae</taxon>
        <taxon>Amphiprion</taxon>
    </lineage>
</organism>
<dbReference type="PROSITE" id="PS50835">
    <property type="entry name" value="IG_LIKE"/>
    <property type="match status" value="1"/>
</dbReference>
<evidence type="ECO:0000256" key="6">
    <source>
        <dbReference type="SAM" id="SignalP"/>
    </source>
</evidence>
<evidence type="ECO:0000313" key="8">
    <source>
        <dbReference type="Ensembl" id="ENSAPEP00000013336.1"/>
    </source>
</evidence>
<feature type="chain" id="PRO_5018120951" description="Ig-like domain-containing protein" evidence="6">
    <location>
        <begin position="21"/>
        <end position="257"/>
    </location>
</feature>
<accession>A0A3P8SN00</accession>
<dbReference type="GO" id="GO:0042613">
    <property type="term" value="C:MHC class II protein complex"/>
    <property type="evidence" value="ECO:0007669"/>
    <property type="project" value="InterPro"/>
</dbReference>
<feature type="transmembrane region" description="Helical" evidence="5">
    <location>
        <begin position="208"/>
        <end position="229"/>
    </location>
</feature>
<dbReference type="OMA" id="YKKKCAV"/>
<dbReference type="InterPro" id="IPR011162">
    <property type="entry name" value="MHC_I/II-like_Ag-recog"/>
</dbReference>
<sequence>MHIYSFLLCAVFSLFSPVFSNEDFYQSRACCIFRGPHYEDMEYILKFSFNENLMAEYNSTRANWTGLTDYSIQVAKIWNRDPYNAVRRAFEKKLLCEDNFIKDMDVTSAPTIRLKAVKQPSMLVCSAYNFYPKQIEIMWLRNGQEVTSGISSSLAMADGEFYYQIHSYLEFIPTHGENITCMVEHYSLSEPALVVLDPSLPVAQRFEIVVGLCGLLLGFAVFLCGLIYYKKKSAAYVTVCQGRVMIPVELLPADGAS</sequence>
<dbReference type="Ensembl" id="ENSAPET00000013692.1">
    <property type="protein sequence ID" value="ENSAPEP00000013336.1"/>
    <property type="gene ID" value="ENSAPEG00000009504.1"/>
</dbReference>
<keyword evidence="6" id="KW-0732">Signal</keyword>
<reference evidence="8 9" key="1">
    <citation type="submission" date="2018-03" db="EMBL/GenBank/DDBJ databases">
        <title>Finding Nemo's genes: A chromosome-scale reference assembly of the genome of the orange clownfish Amphiprion percula.</title>
        <authorList>
            <person name="Lehmann R."/>
        </authorList>
    </citation>
    <scope>NUCLEOTIDE SEQUENCE</scope>
</reference>
<dbReference type="InterPro" id="IPR050160">
    <property type="entry name" value="MHC/Immunoglobulin"/>
</dbReference>
<evidence type="ECO:0000313" key="9">
    <source>
        <dbReference type="Proteomes" id="UP000265080"/>
    </source>
</evidence>
<dbReference type="Gene3D" id="2.60.40.10">
    <property type="entry name" value="Immunoglobulins"/>
    <property type="match status" value="1"/>
</dbReference>
<dbReference type="InterPro" id="IPR003597">
    <property type="entry name" value="Ig_C1-set"/>
</dbReference>
<feature type="domain" description="Ig-like" evidence="7">
    <location>
        <begin position="110"/>
        <end position="194"/>
    </location>
</feature>
<dbReference type="SMART" id="SM00407">
    <property type="entry name" value="IGc1"/>
    <property type="match status" value="1"/>
</dbReference>